<evidence type="ECO:0000256" key="12">
    <source>
        <dbReference type="RuleBase" id="RU367043"/>
    </source>
</evidence>
<evidence type="ECO:0000256" key="6">
    <source>
        <dbReference type="ARBA" id="ARBA00022833"/>
    </source>
</evidence>
<evidence type="ECO:0000256" key="10">
    <source>
        <dbReference type="ARBA" id="ARBA00023157"/>
    </source>
</evidence>
<evidence type="ECO:0000256" key="5">
    <source>
        <dbReference type="ARBA" id="ARBA00022792"/>
    </source>
</evidence>
<accession>A0A0D7BFC7</accession>
<keyword evidence="9 12" id="KW-0496">Mitochondrion</keyword>
<evidence type="ECO:0000256" key="7">
    <source>
        <dbReference type="ARBA" id="ARBA00022927"/>
    </source>
</evidence>
<evidence type="ECO:0000256" key="1">
    <source>
        <dbReference type="ARBA" id="ARBA00004137"/>
    </source>
</evidence>
<reference evidence="15 16" key="1">
    <citation type="journal article" date="2015" name="Fungal Genet. Biol.">
        <title>Evolution of novel wood decay mechanisms in Agaricales revealed by the genome sequences of Fistulina hepatica and Cylindrobasidium torrendii.</title>
        <authorList>
            <person name="Floudas D."/>
            <person name="Held B.W."/>
            <person name="Riley R."/>
            <person name="Nagy L.G."/>
            <person name="Koehler G."/>
            <person name="Ransdell A.S."/>
            <person name="Younus H."/>
            <person name="Chow J."/>
            <person name="Chiniquy J."/>
            <person name="Lipzen A."/>
            <person name="Tritt A."/>
            <person name="Sun H."/>
            <person name="Haridas S."/>
            <person name="LaButti K."/>
            <person name="Ohm R.A."/>
            <person name="Kues U."/>
            <person name="Blanchette R.A."/>
            <person name="Grigoriev I.V."/>
            <person name="Minto R.E."/>
            <person name="Hibbett D.S."/>
        </authorList>
    </citation>
    <scope>NUCLEOTIDE SEQUENCE [LARGE SCALE GENOMIC DNA]</scope>
    <source>
        <strain evidence="15 16">FP15055 ss-10</strain>
    </source>
</reference>
<dbReference type="EMBL" id="KN880495">
    <property type="protein sequence ID" value="KIY68829.1"/>
    <property type="molecule type" value="Genomic_DNA"/>
</dbReference>
<keyword evidence="5 12" id="KW-0999">Mitochondrion inner membrane</keyword>
<keyword evidence="7 12" id="KW-0653">Protein transport</keyword>
<dbReference type="Proteomes" id="UP000054007">
    <property type="component" value="Unassembled WGS sequence"/>
</dbReference>
<dbReference type="GO" id="GO:0046872">
    <property type="term" value="F:metal ion binding"/>
    <property type="evidence" value="ECO:0007669"/>
    <property type="project" value="UniProtKB-KW"/>
</dbReference>
<evidence type="ECO:0000313" key="16">
    <source>
        <dbReference type="Proteomes" id="UP000054007"/>
    </source>
</evidence>
<evidence type="ECO:0000256" key="2">
    <source>
        <dbReference type="ARBA" id="ARBA00006720"/>
    </source>
</evidence>
<keyword evidence="6" id="KW-0862">Zinc</keyword>
<keyword evidence="5 12" id="KW-0472">Membrane</keyword>
<keyword evidence="11 12" id="KW-0143">Chaperone</keyword>
<dbReference type="AlphaFoldDB" id="A0A0D7BFC7"/>
<evidence type="ECO:0000256" key="3">
    <source>
        <dbReference type="ARBA" id="ARBA00022448"/>
    </source>
</evidence>
<dbReference type="GO" id="GO:0005743">
    <property type="term" value="C:mitochondrial inner membrane"/>
    <property type="evidence" value="ECO:0007669"/>
    <property type="project" value="UniProtKB-SubCell"/>
</dbReference>
<comment type="function">
    <text evidence="12">Mitochondrial intermembrane chaperone that participates in the import and insertion of some multi-pass transmembrane proteins into the mitochondrial inner membrane. Also required for the transfer of beta-barrel precursors from the TOM complex to the sorting and assembly machinery (SAM complex) of the outer membrane. Acts as a chaperone-like protein that protects the hydrophobic precursors from aggregation and guide them through the mitochondrial intermembrane space.</text>
</comment>
<evidence type="ECO:0000256" key="8">
    <source>
        <dbReference type="ARBA" id="ARBA00023010"/>
    </source>
</evidence>
<comment type="domain">
    <text evidence="12">The twin CX3C motif contains 4 conserved Cys residues that form 2 disulfide bonds in the mitochondrial intermembrane space.</text>
</comment>
<sequence>MFGFGSSSSSSSTPESASPVDASKKEQIMNALRSEVMQANAALLVENMNNKCYTACIPQPGAAISNSEKTCLANCQERFMDAFNIVSRSYHARLSKERMESLSVDTQSL</sequence>
<keyword evidence="10 12" id="KW-1015">Disulfide bond</keyword>
<dbReference type="GO" id="GO:0042719">
    <property type="term" value="C:mitochondrial intermembrane space chaperone complex"/>
    <property type="evidence" value="ECO:0007669"/>
    <property type="project" value="UniProtKB-ARBA"/>
</dbReference>
<dbReference type="GO" id="GO:0015031">
    <property type="term" value="P:protein transport"/>
    <property type="evidence" value="ECO:0007669"/>
    <property type="project" value="UniProtKB-KW"/>
</dbReference>
<feature type="domain" description="Tim10-like" evidence="14">
    <location>
        <begin position="32"/>
        <end position="90"/>
    </location>
</feature>
<evidence type="ECO:0000256" key="4">
    <source>
        <dbReference type="ARBA" id="ARBA00022723"/>
    </source>
</evidence>
<dbReference type="SUPFAM" id="SSF144122">
    <property type="entry name" value="Tim10-like"/>
    <property type="match status" value="1"/>
</dbReference>
<keyword evidence="16" id="KW-1185">Reference proteome</keyword>
<evidence type="ECO:0000256" key="11">
    <source>
        <dbReference type="ARBA" id="ARBA00023186"/>
    </source>
</evidence>
<dbReference type="OrthoDB" id="7813104at2759"/>
<evidence type="ECO:0000259" key="14">
    <source>
        <dbReference type="Pfam" id="PF02953"/>
    </source>
</evidence>
<dbReference type="InterPro" id="IPR004217">
    <property type="entry name" value="Tim10-like"/>
</dbReference>
<protein>
    <recommendedName>
        <fullName evidence="12">Mitochondrial import inner membrane translocase subunit</fullName>
    </recommendedName>
</protein>
<gene>
    <name evidence="15" type="ORF">CYLTODRAFT_421282</name>
</gene>
<comment type="subunit">
    <text evidence="12">Heterohexamer.</text>
</comment>
<name>A0A0D7BFC7_9AGAR</name>
<evidence type="ECO:0000256" key="9">
    <source>
        <dbReference type="ARBA" id="ARBA00023128"/>
    </source>
</evidence>
<keyword evidence="4" id="KW-0479">Metal-binding</keyword>
<keyword evidence="8 12" id="KW-0811">Translocation</keyword>
<feature type="compositionally biased region" description="Low complexity" evidence="13">
    <location>
        <begin position="1"/>
        <end position="12"/>
    </location>
</feature>
<dbReference type="GO" id="GO:0045039">
    <property type="term" value="P:protein insertion into mitochondrial inner membrane"/>
    <property type="evidence" value="ECO:0007669"/>
    <property type="project" value="UniProtKB-ARBA"/>
</dbReference>
<dbReference type="Gene3D" id="1.10.287.810">
    <property type="entry name" value="Mitochondrial import inner membrane translocase subunit tim13 like domains"/>
    <property type="match status" value="1"/>
</dbReference>
<dbReference type="STRING" id="1314674.A0A0D7BFC7"/>
<dbReference type="InterPro" id="IPR035427">
    <property type="entry name" value="Tim10-like_dom_sf"/>
</dbReference>
<evidence type="ECO:0000256" key="13">
    <source>
        <dbReference type="SAM" id="MobiDB-lite"/>
    </source>
</evidence>
<comment type="similarity">
    <text evidence="2 12">Belongs to the small Tim family.</text>
</comment>
<comment type="subcellular location">
    <subcellularLocation>
        <location evidence="1 12">Mitochondrion inner membrane</location>
        <topology evidence="1 12">Peripheral membrane protein</topology>
        <orientation evidence="1 12">Intermembrane side</orientation>
    </subcellularLocation>
</comment>
<organism evidence="15 16">
    <name type="scientific">Cylindrobasidium torrendii FP15055 ss-10</name>
    <dbReference type="NCBI Taxonomy" id="1314674"/>
    <lineage>
        <taxon>Eukaryota</taxon>
        <taxon>Fungi</taxon>
        <taxon>Dikarya</taxon>
        <taxon>Basidiomycota</taxon>
        <taxon>Agaricomycotina</taxon>
        <taxon>Agaricomycetes</taxon>
        <taxon>Agaricomycetidae</taxon>
        <taxon>Agaricales</taxon>
        <taxon>Marasmiineae</taxon>
        <taxon>Physalacriaceae</taxon>
        <taxon>Cylindrobasidium</taxon>
    </lineage>
</organism>
<proteinExistence type="inferred from homology"/>
<evidence type="ECO:0000313" key="15">
    <source>
        <dbReference type="EMBL" id="KIY68829.1"/>
    </source>
</evidence>
<keyword evidence="3 12" id="KW-0813">Transport</keyword>
<dbReference type="FunFam" id="1.10.287.810:FF:000001">
    <property type="entry name" value="mitochondrial import inner membrane translocase subunit TIM13"/>
    <property type="match status" value="1"/>
</dbReference>
<dbReference type="Pfam" id="PF02953">
    <property type="entry name" value="zf-Tim10_DDP"/>
    <property type="match status" value="1"/>
</dbReference>
<feature type="region of interest" description="Disordered" evidence="13">
    <location>
        <begin position="1"/>
        <end position="25"/>
    </location>
</feature>